<evidence type="ECO:0000313" key="3">
    <source>
        <dbReference type="Proteomes" id="UP000053257"/>
    </source>
</evidence>
<organism evidence="2 3">
    <name type="scientific">Phlebiopsis gigantea (strain 11061_1 CR5-6)</name>
    <name type="common">White-rot fungus</name>
    <name type="synonym">Peniophora gigantea</name>
    <dbReference type="NCBI Taxonomy" id="745531"/>
    <lineage>
        <taxon>Eukaryota</taxon>
        <taxon>Fungi</taxon>
        <taxon>Dikarya</taxon>
        <taxon>Basidiomycota</taxon>
        <taxon>Agaricomycotina</taxon>
        <taxon>Agaricomycetes</taxon>
        <taxon>Polyporales</taxon>
        <taxon>Phanerochaetaceae</taxon>
        <taxon>Phlebiopsis</taxon>
    </lineage>
</organism>
<reference evidence="2 3" key="1">
    <citation type="journal article" date="2014" name="PLoS Genet.">
        <title>Analysis of the Phlebiopsis gigantea genome, transcriptome and secretome provides insight into its pioneer colonization strategies of wood.</title>
        <authorList>
            <person name="Hori C."/>
            <person name="Ishida T."/>
            <person name="Igarashi K."/>
            <person name="Samejima M."/>
            <person name="Suzuki H."/>
            <person name="Master E."/>
            <person name="Ferreira P."/>
            <person name="Ruiz-Duenas F.J."/>
            <person name="Held B."/>
            <person name="Canessa P."/>
            <person name="Larrondo L.F."/>
            <person name="Schmoll M."/>
            <person name="Druzhinina I.S."/>
            <person name="Kubicek C.P."/>
            <person name="Gaskell J.A."/>
            <person name="Kersten P."/>
            <person name="St John F."/>
            <person name="Glasner J."/>
            <person name="Sabat G."/>
            <person name="Splinter BonDurant S."/>
            <person name="Syed K."/>
            <person name="Yadav J."/>
            <person name="Mgbeahuruike A.C."/>
            <person name="Kovalchuk A."/>
            <person name="Asiegbu F.O."/>
            <person name="Lackner G."/>
            <person name="Hoffmeister D."/>
            <person name="Rencoret J."/>
            <person name="Gutierrez A."/>
            <person name="Sun H."/>
            <person name="Lindquist E."/>
            <person name="Barry K."/>
            <person name="Riley R."/>
            <person name="Grigoriev I.V."/>
            <person name="Henrissat B."/>
            <person name="Kues U."/>
            <person name="Berka R.M."/>
            <person name="Martinez A.T."/>
            <person name="Covert S.F."/>
            <person name="Blanchette R.A."/>
            <person name="Cullen D."/>
        </authorList>
    </citation>
    <scope>NUCLEOTIDE SEQUENCE [LARGE SCALE GENOMIC DNA]</scope>
    <source>
        <strain evidence="2 3">11061_1 CR5-6</strain>
    </source>
</reference>
<gene>
    <name evidence="2" type="ORF">PHLGIDRAFT_17333</name>
</gene>
<protein>
    <submittedName>
        <fullName evidence="2">Uncharacterized protein</fullName>
    </submittedName>
</protein>
<keyword evidence="3" id="KW-1185">Reference proteome</keyword>
<dbReference type="EMBL" id="KN840849">
    <property type="protein sequence ID" value="KIP01243.1"/>
    <property type="molecule type" value="Genomic_DNA"/>
</dbReference>
<evidence type="ECO:0000256" key="1">
    <source>
        <dbReference type="SAM" id="MobiDB-lite"/>
    </source>
</evidence>
<evidence type="ECO:0000313" key="2">
    <source>
        <dbReference type="EMBL" id="KIP01243.1"/>
    </source>
</evidence>
<dbReference type="Proteomes" id="UP000053257">
    <property type="component" value="Unassembled WGS sequence"/>
</dbReference>
<sequence>MSTMNSNTIPVTETLDTAWPTLRFVHSAWSTRWESLPGTGLVFMRRHDTPSLVIPLGPDPITGINPLINTPRTLWLYLKVLVQRGEVSQKDYDEIHDCFWKMAHKYAAKYMRKLQSVTESPNGELRGETTEDGMSDGEQNTDGGLDEAPNTDDTPDEEPDVDGVWDEVPETDDEWDEEVDESVFFGGIDEGYGSDDSGPPPLED</sequence>
<dbReference type="AlphaFoldDB" id="A0A0C3P983"/>
<proteinExistence type="predicted"/>
<feature type="compositionally biased region" description="Acidic residues" evidence="1">
    <location>
        <begin position="149"/>
        <end position="181"/>
    </location>
</feature>
<accession>A0A0C3P983</accession>
<name>A0A0C3P983_PHLG1</name>
<dbReference type="HOGENOM" id="CLU_1343697_0_0_1"/>
<feature type="region of interest" description="Disordered" evidence="1">
    <location>
        <begin position="118"/>
        <end position="204"/>
    </location>
</feature>